<dbReference type="Proteomes" id="UP000016933">
    <property type="component" value="Unassembled WGS sequence"/>
</dbReference>
<reference evidence="2 3" key="2">
    <citation type="journal article" date="2012" name="PLoS Pathog.">
        <title>Diverse lifestyles and strategies of plant pathogenesis encoded in the genomes of eighteen Dothideomycetes fungi.</title>
        <authorList>
            <person name="Ohm R.A."/>
            <person name="Feau N."/>
            <person name="Henrissat B."/>
            <person name="Schoch C.L."/>
            <person name="Horwitz B.A."/>
            <person name="Barry K.W."/>
            <person name="Condon B.J."/>
            <person name="Copeland A.C."/>
            <person name="Dhillon B."/>
            <person name="Glaser F."/>
            <person name="Hesse C.N."/>
            <person name="Kosti I."/>
            <person name="LaButti K."/>
            <person name="Lindquist E.A."/>
            <person name="Lucas S."/>
            <person name="Salamov A.A."/>
            <person name="Bradshaw R.E."/>
            <person name="Ciuffetti L."/>
            <person name="Hamelin R.C."/>
            <person name="Kema G.H.J."/>
            <person name="Lawrence C."/>
            <person name="Scott J.A."/>
            <person name="Spatafora J.W."/>
            <person name="Turgeon B.G."/>
            <person name="de Wit P.J.G.M."/>
            <person name="Zhong S."/>
            <person name="Goodwin S.B."/>
            <person name="Grigoriev I.V."/>
        </authorList>
    </citation>
    <scope>NUCLEOTIDE SEQUENCE [LARGE SCALE GENOMIC DNA]</scope>
    <source>
        <strain evidence="3">NZE10 / CBS 128990</strain>
    </source>
</reference>
<feature type="region of interest" description="Disordered" evidence="1">
    <location>
        <begin position="76"/>
        <end position="129"/>
    </location>
</feature>
<sequence>MAENDEKGKKRERDDDPRGKISHESSVKTDMEELAQRQRGNAATRDQILEMEKGLAARGFRWHHLASSIPELYNAAKHQERFGQPPLPDPTDSDPMEVEEKKEEKGKARAPTGEVVKQGSSNQDRPTPD</sequence>
<feature type="compositionally biased region" description="Basic and acidic residues" evidence="1">
    <location>
        <begin position="1"/>
        <end position="36"/>
    </location>
</feature>
<evidence type="ECO:0000256" key="1">
    <source>
        <dbReference type="SAM" id="MobiDB-lite"/>
    </source>
</evidence>
<dbReference type="EMBL" id="KB446543">
    <property type="protein sequence ID" value="EME40402.1"/>
    <property type="molecule type" value="Genomic_DNA"/>
</dbReference>
<feature type="compositionally biased region" description="Basic and acidic residues" evidence="1">
    <location>
        <begin position="98"/>
        <end position="107"/>
    </location>
</feature>
<dbReference type="AlphaFoldDB" id="N1PDF9"/>
<feature type="compositionally biased region" description="Polar residues" evidence="1">
    <location>
        <begin position="118"/>
        <end position="129"/>
    </location>
</feature>
<proteinExistence type="predicted"/>
<feature type="region of interest" description="Disordered" evidence="1">
    <location>
        <begin position="1"/>
        <end position="46"/>
    </location>
</feature>
<evidence type="ECO:0000313" key="3">
    <source>
        <dbReference type="Proteomes" id="UP000016933"/>
    </source>
</evidence>
<dbReference type="HOGENOM" id="CLU_1948777_0_0_1"/>
<protein>
    <submittedName>
        <fullName evidence="2">Uncharacterized protein</fullName>
    </submittedName>
</protein>
<organism evidence="2 3">
    <name type="scientific">Dothistroma septosporum (strain NZE10 / CBS 128990)</name>
    <name type="common">Red band needle blight fungus</name>
    <name type="synonym">Mycosphaerella pini</name>
    <dbReference type="NCBI Taxonomy" id="675120"/>
    <lineage>
        <taxon>Eukaryota</taxon>
        <taxon>Fungi</taxon>
        <taxon>Dikarya</taxon>
        <taxon>Ascomycota</taxon>
        <taxon>Pezizomycotina</taxon>
        <taxon>Dothideomycetes</taxon>
        <taxon>Dothideomycetidae</taxon>
        <taxon>Mycosphaerellales</taxon>
        <taxon>Mycosphaerellaceae</taxon>
        <taxon>Dothistroma</taxon>
    </lineage>
</organism>
<name>N1PDF9_DOTSN</name>
<accession>N1PDF9</accession>
<evidence type="ECO:0000313" key="2">
    <source>
        <dbReference type="EMBL" id="EME40402.1"/>
    </source>
</evidence>
<gene>
    <name evidence="2" type="ORF">DOTSEDRAFT_27059</name>
</gene>
<keyword evidence="3" id="KW-1185">Reference proteome</keyword>
<reference evidence="3" key="1">
    <citation type="journal article" date="2012" name="PLoS Genet.">
        <title>The genomes of the fungal plant pathogens Cladosporium fulvum and Dothistroma septosporum reveal adaptation to different hosts and lifestyles but also signatures of common ancestry.</title>
        <authorList>
            <person name="de Wit P.J.G.M."/>
            <person name="van der Burgt A."/>
            <person name="Oekmen B."/>
            <person name="Stergiopoulos I."/>
            <person name="Abd-Elsalam K.A."/>
            <person name="Aerts A.L."/>
            <person name="Bahkali A.H."/>
            <person name="Beenen H.G."/>
            <person name="Chettri P."/>
            <person name="Cox M.P."/>
            <person name="Datema E."/>
            <person name="de Vries R.P."/>
            <person name="Dhillon B."/>
            <person name="Ganley A.R."/>
            <person name="Griffiths S.A."/>
            <person name="Guo Y."/>
            <person name="Hamelin R.C."/>
            <person name="Henrissat B."/>
            <person name="Kabir M.S."/>
            <person name="Jashni M.K."/>
            <person name="Kema G."/>
            <person name="Klaubauf S."/>
            <person name="Lapidus A."/>
            <person name="Levasseur A."/>
            <person name="Lindquist E."/>
            <person name="Mehrabi R."/>
            <person name="Ohm R.A."/>
            <person name="Owen T.J."/>
            <person name="Salamov A."/>
            <person name="Schwelm A."/>
            <person name="Schijlen E."/>
            <person name="Sun H."/>
            <person name="van den Burg H.A."/>
            <person name="van Ham R.C.H.J."/>
            <person name="Zhang S."/>
            <person name="Goodwin S.B."/>
            <person name="Grigoriev I.V."/>
            <person name="Collemare J."/>
            <person name="Bradshaw R.E."/>
        </authorList>
    </citation>
    <scope>NUCLEOTIDE SEQUENCE [LARGE SCALE GENOMIC DNA]</scope>
    <source>
        <strain evidence="3">NZE10 / CBS 128990</strain>
    </source>
</reference>